<accession>A0AAI9UNH9</accession>
<sequence>MPFYALRIITARPNSTGETTFSKTTYPRSSSVLVPRHFILQPISYHTRPKGFKSSLKGLLFRER</sequence>
<name>A0AAI9UNH9_9PEZI</name>
<reference evidence="1" key="1">
    <citation type="submission" date="2016-11" db="EMBL/GenBank/DDBJ databases">
        <title>The genome sequence of Colletotrichum cuscutae.</title>
        <authorList>
            <person name="Baroncelli R."/>
        </authorList>
    </citation>
    <scope>NUCLEOTIDE SEQUENCE</scope>
    <source>
        <strain evidence="1">IMI 304802</strain>
    </source>
</reference>
<dbReference type="Proteomes" id="UP001239213">
    <property type="component" value="Unassembled WGS sequence"/>
</dbReference>
<proteinExistence type="predicted"/>
<dbReference type="EMBL" id="MPDP01000271">
    <property type="protein sequence ID" value="KAK1461779.1"/>
    <property type="molecule type" value="Genomic_DNA"/>
</dbReference>
<organism evidence="1 2">
    <name type="scientific">Colletotrichum cuscutae</name>
    <dbReference type="NCBI Taxonomy" id="1209917"/>
    <lineage>
        <taxon>Eukaryota</taxon>
        <taxon>Fungi</taxon>
        <taxon>Dikarya</taxon>
        <taxon>Ascomycota</taxon>
        <taxon>Pezizomycotina</taxon>
        <taxon>Sordariomycetes</taxon>
        <taxon>Hypocreomycetidae</taxon>
        <taxon>Glomerellales</taxon>
        <taxon>Glomerellaceae</taxon>
        <taxon>Colletotrichum</taxon>
        <taxon>Colletotrichum acutatum species complex</taxon>
    </lineage>
</organism>
<comment type="caution">
    <text evidence="1">The sequence shown here is derived from an EMBL/GenBank/DDBJ whole genome shotgun (WGS) entry which is preliminary data.</text>
</comment>
<keyword evidence="2" id="KW-1185">Reference proteome</keyword>
<dbReference type="AlphaFoldDB" id="A0AAI9UNH9"/>
<evidence type="ECO:0000313" key="2">
    <source>
        <dbReference type="Proteomes" id="UP001239213"/>
    </source>
</evidence>
<protein>
    <submittedName>
        <fullName evidence="1">Uncharacterized protein</fullName>
    </submittedName>
</protein>
<evidence type="ECO:0000313" key="1">
    <source>
        <dbReference type="EMBL" id="KAK1461779.1"/>
    </source>
</evidence>
<gene>
    <name evidence="1" type="ORF">CCUS01_01369</name>
</gene>